<evidence type="ECO:0000313" key="3">
    <source>
        <dbReference type="Proteomes" id="UP000434044"/>
    </source>
</evidence>
<feature type="compositionally biased region" description="Polar residues" evidence="1">
    <location>
        <begin position="152"/>
        <end position="167"/>
    </location>
</feature>
<reference evidence="2 3" key="1">
    <citation type="submission" date="2019-11" db="EMBL/GenBank/DDBJ databases">
        <title>Whole-genome sequence of the anaerobic purple sulfur bacterium Allochromatium palmeri DSM 15591.</title>
        <authorList>
            <person name="Kyndt J.A."/>
            <person name="Meyer T.E."/>
        </authorList>
    </citation>
    <scope>NUCLEOTIDE SEQUENCE [LARGE SCALE GENOMIC DNA]</scope>
    <source>
        <strain evidence="2 3">DSM 15591</strain>
    </source>
</reference>
<feature type="region of interest" description="Disordered" evidence="1">
    <location>
        <begin position="151"/>
        <end position="181"/>
    </location>
</feature>
<keyword evidence="3" id="KW-1185">Reference proteome</keyword>
<organism evidence="2 3">
    <name type="scientific">Allochromatium palmeri</name>
    <dbReference type="NCBI Taxonomy" id="231048"/>
    <lineage>
        <taxon>Bacteria</taxon>
        <taxon>Pseudomonadati</taxon>
        <taxon>Pseudomonadota</taxon>
        <taxon>Gammaproteobacteria</taxon>
        <taxon>Chromatiales</taxon>
        <taxon>Chromatiaceae</taxon>
        <taxon>Allochromatium</taxon>
    </lineage>
</organism>
<dbReference type="RefSeq" id="WP_155449416.1">
    <property type="nucleotide sequence ID" value="NZ_WNKT01000010.1"/>
</dbReference>
<name>A0A6N8EBH0_9GAMM</name>
<sequence length="308" mass="33578">MKSLQSALILSASALVLSLVAIGLQVSPLHKHEDDRAAFSAAQESSVEGVRTVRSEIPAPASEVTAGATTERLLDAQAGRIEELERRLAQITRVMRASGLDAAAPLLSGPPGSEPLLTTLGEQYATRARFEENRQRLGERAAAMRERDLETYGQSDFQRLTELSQQARPKRGNETQAERAERESALNSLMTNYPESWATSVAIAEQALDAAMNRNTQSAEQYYESLVSTSPHSEVVTEQGIDAIPTLQTYLARQYIQEGRTAEASAILDALSTQSDRLIIEPNAMGEPTTQPVSEIVNDLRERLSTGQ</sequence>
<evidence type="ECO:0000313" key="2">
    <source>
        <dbReference type="EMBL" id="MTW20830.1"/>
    </source>
</evidence>
<proteinExistence type="predicted"/>
<dbReference type="AlphaFoldDB" id="A0A6N8EBH0"/>
<comment type="caution">
    <text evidence="2">The sequence shown here is derived from an EMBL/GenBank/DDBJ whole genome shotgun (WGS) entry which is preliminary data.</text>
</comment>
<dbReference type="EMBL" id="WNKT01000010">
    <property type="protein sequence ID" value="MTW20830.1"/>
    <property type="molecule type" value="Genomic_DNA"/>
</dbReference>
<accession>A0A6N8EBH0</accession>
<evidence type="ECO:0000256" key="1">
    <source>
        <dbReference type="SAM" id="MobiDB-lite"/>
    </source>
</evidence>
<dbReference type="OrthoDB" id="5764044at2"/>
<dbReference type="Proteomes" id="UP000434044">
    <property type="component" value="Unassembled WGS sequence"/>
</dbReference>
<gene>
    <name evidence="2" type="ORF">GJ668_06925</name>
</gene>
<feature type="compositionally biased region" description="Basic and acidic residues" evidence="1">
    <location>
        <begin position="171"/>
        <end position="181"/>
    </location>
</feature>
<protein>
    <submittedName>
        <fullName evidence="2">Uncharacterized protein</fullName>
    </submittedName>
</protein>